<evidence type="ECO:0000313" key="3">
    <source>
        <dbReference type="Proteomes" id="UP000567179"/>
    </source>
</evidence>
<dbReference type="AlphaFoldDB" id="A0A8H5BN57"/>
<gene>
    <name evidence="2" type="ORF">D9619_009732</name>
</gene>
<accession>A0A8H5BN57</accession>
<proteinExistence type="predicted"/>
<feature type="compositionally biased region" description="Basic and acidic residues" evidence="1">
    <location>
        <begin position="1"/>
        <end position="10"/>
    </location>
</feature>
<dbReference type="Proteomes" id="UP000567179">
    <property type="component" value="Unassembled WGS sequence"/>
</dbReference>
<comment type="caution">
    <text evidence="2">The sequence shown here is derived from an EMBL/GenBank/DDBJ whole genome shotgun (WGS) entry which is preliminary data.</text>
</comment>
<organism evidence="2 3">
    <name type="scientific">Psilocybe cf. subviscida</name>
    <dbReference type="NCBI Taxonomy" id="2480587"/>
    <lineage>
        <taxon>Eukaryota</taxon>
        <taxon>Fungi</taxon>
        <taxon>Dikarya</taxon>
        <taxon>Basidiomycota</taxon>
        <taxon>Agaricomycotina</taxon>
        <taxon>Agaricomycetes</taxon>
        <taxon>Agaricomycetidae</taxon>
        <taxon>Agaricales</taxon>
        <taxon>Agaricineae</taxon>
        <taxon>Strophariaceae</taxon>
        <taxon>Psilocybe</taxon>
    </lineage>
</organism>
<feature type="region of interest" description="Disordered" evidence="1">
    <location>
        <begin position="78"/>
        <end position="125"/>
    </location>
</feature>
<sequence>MKSSKNEREPPSQARAHYRDRHLSLGDLPEQSTKHGFRTRVNKTSNEDLRRQAHQRPMTTVFSLTECGVQEQAIDELAYGDRNNPRKKSKIRSSAATASSPAPPSASGPQLQVRIGPPVPRNNSARVTASVPAHGMEYGPLSPSSDNTPVSATYPLHGYQFQDLYPTALDNAFEQFVNGGVQSTGMGFPGSSSGFSTFDREQQIPLDPYQSGLMPLARGYPSQVSYPAHGTINGSVYCPPEHLSSEFCSGLQVNCPLAQLTYPGGHIVSSTNYAAGSGYPHNNGQYNSYAPNF</sequence>
<name>A0A8H5BN57_9AGAR</name>
<dbReference type="EMBL" id="JAACJJ010000015">
    <property type="protein sequence ID" value="KAF5325207.1"/>
    <property type="molecule type" value="Genomic_DNA"/>
</dbReference>
<evidence type="ECO:0000313" key="2">
    <source>
        <dbReference type="EMBL" id="KAF5325207.1"/>
    </source>
</evidence>
<feature type="region of interest" description="Disordered" evidence="1">
    <location>
        <begin position="1"/>
        <end position="59"/>
    </location>
</feature>
<reference evidence="2 3" key="1">
    <citation type="journal article" date="2020" name="ISME J.">
        <title>Uncovering the hidden diversity of litter-decomposition mechanisms in mushroom-forming fungi.</title>
        <authorList>
            <person name="Floudas D."/>
            <person name="Bentzer J."/>
            <person name="Ahren D."/>
            <person name="Johansson T."/>
            <person name="Persson P."/>
            <person name="Tunlid A."/>
        </authorList>
    </citation>
    <scope>NUCLEOTIDE SEQUENCE [LARGE SCALE GENOMIC DNA]</scope>
    <source>
        <strain evidence="2 3">CBS 101986</strain>
    </source>
</reference>
<evidence type="ECO:0000256" key="1">
    <source>
        <dbReference type="SAM" id="MobiDB-lite"/>
    </source>
</evidence>
<keyword evidence="3" id="KW-1185">Reference proteome</keyword>
<protein>
    <submittedName>
        <fullName evidence="2">Uncharacterized protein</fullName>
    </submittedName>
</protein>